<proteinExistence type="inferred from homology"/>
<dbReference type="Pfam" id="PF03960">
    <property type="entry name" value="ArsC"/>
    <property type="match status" value="1"/>
</dbReference>
<dbReference type="EMBL" id="BMFD01000003">
    <property type="protein sequence ID" value="GGC32723.1"/>
    <property type="molecule type" value="Genomic_DNA"/>
</dbReference>
<comment type="similarity">
    <text evidence="1 2">Belongs to the ArsC family.</text>
</comment>
<dbReference type="SUPFAM" id="SSF52833">
    <property type="entry name" value="Thioredoxin-like"/>
    <property type="match status" value="1"/>
</dbReference>
<protein>
    <submittedName>
        <fullName evidence="3">Arsenate reductase</fullName>
    </submittedName>
</protein>
<keyword evidence="4" id="KW-1185">Reference proteome</keyword>
<evidence type="ECO:0000256" key="2">
    <source>
        <dbReference type="PROSITE-ProRule" id="PRU01282"/>
    </source>
</evidence>
<dbReference type="Gene3D" id="3.40.30.10">
    <property type="entry name" value="Glutaredoxin"/>
    <property type="match status" value="1"/>
</dbReference>
<evidence type="ECO:0000256" key="1">
    <source>
        <dbReference type="ARBA" id="ARBA00007198"/>
    </source>
</evidence>
<dbReference type="PANTHER" id="PTHR30041:SF8">
    <property type="entry name" value="PROTEIN YFFB"/>
    <property type="match status" value="1"/>
</dbReference>
<dbReference type="InterPro" id="IPR036249">
    <property type="entry name" value="Thioredoxin-like_sf"/>
</dbReference>
<reference evidence="4" key="1">
    <citation type="journal article" date="2019" name="Int. J. Syst. Evol. Microbiol.">
        <title>The Global Catalogue of Microorganisms (GCM) 10K type strain sequencing project: providing services to taxonomists for standard genome sequencing and annotation.</title>
        <authorList>
            <consortium name="The Broad Institute Genomics Platform"/>
            <consortium name="The Broad Institute Genome Sequencing Center for Infectious Disease"/>
            <person name="Wu L."/>
            <person name="Ma J."/>
        </authorList>
    </citation>
    <scope>NUCLEOTIDE SEQUENCE [LARGE SCALE GENOMIC DNA]</scope>
    <source>
        <strain evidence="4">CGMCC 1.12479</strain>
    </source>
</reference>
<dbReference type="InterPro" id="IPR006660">
    <property type="entry name" value="Arsenate_reductase-like"/>
</dbReference>
<accession>A0ABQ1M3Y2</accession>
<dbReference type="InterPro" id="IPR006504">
    <property type="entry name" value="Tscrpt_reg_Spx/MgsR"/>
</dbReference>
<name>A0ABQ1M3Y2_9BACT</name>
<dbReference type="NCBIfam" id="TIGR01617">
    <property type="entry name" value="arsC_related"/>
    <property type="match status" value="1"/>
</dbReference>
<organism evidence="3 4">
    <name type="scientific">Belliella aquatica</name>
    <dbReference type="NCBI Taxonomy" id="1323734"/>
    <lineage>
        <taxon>Bacteria</taxon>
        <taxon>Pseudomonadati</taxon>
        <taxon>Bacteroidota</taxon>
        <taxon>Cytophagia</taxon>
        <taxon>Cytophagales</taxon>
        <taxon>Cyclobacteriaceae</taxon>
        <taxon>Belliella</taxon>
    </lineage>
</organism>
<dbReference type="Proteomes" id="UP000635885">
    <property type="component" value="Unassembled WGS sequence"/>
</dbReference>
<dbReference type="RefSeq" id="WP_188440251.1">
    <property type="nucleotide sequence ID" value="NZ_BMFD01000003.1"/>
</dbReference>
<evidence type="ECO:0000313" key="4">
    <source>
        <dbReference type="Proteomes" id="UP000635885"/>
    </source>
</evidence>
<comment type="caution">
    <text evidence="3">The sequence shown here is derived from an EMBL/GenBank/DDBJ whole genome shotgun (WGS) entry which is preliminary data.</text>
</comment>
<evidence type="ECO:0000313" key="3">
    <source>
        <dbReference type="EMBL" id="GGC32723.1"/>
    </source>
</evidence>
<dbReference type="PROSITE" id="PS51353">
    <property type="entry name" value="ARSC"/>
    <property type="match status" value="1"/>
</dbReference>
<sequence>MQLRIYGIKNCNTMKKTFDFLESEGIEYEFVDYKKQAPSAALLVKFADKVGFEALINKRGTTYRKLEDADKEKLGSENSALAVLAEKSSMIKRPIVEFPNGELVLGFEPEEIKGKM</sequence>
<dbReference type="PANTHER" id="PTHR30041">
    <property type="entry name" value="ARSENATE REDUCTASE"/>
    <property type="match status" value="1"/>
</dbReference>
<gene>
    <name evidence="3" type="ORF">GCM10010993_09550</name>
</gene>